<feature type="transmembrane region" description="Helical" evidence="19">
    <location>
        <begin position="223"/>
        <end position="243"/>
    </location>
</feature>
<dbReference type="PIRSF" id="PIRSF038885">
    <property type="entry name" value="COB"/>
    <property type="match status" value="1"/>
</dbReference>
<dbReference type="InterPro" id="IPR005798">
    <property type="entry name" value="Cyt_b/b6_C"/>
</dbReference>
<dbReference type="CDD" id="cd00284">
    <property type="entry name" value="Cytochrome_b_N"/>
    <property type="match status" value="1"/>
</dbReference>
<dbReference type="GO" id="GO:0016491">
    <property type="term" value="F:oxidoreductase activity"/>
    <property type="evidence" value="ECO:0007669"/>
    <property type="project" value="UniProtKB-UniRule"/>
</dbReference>
<dbReference type="Pfam" id="PF00032">
    <property type="entry name" value="Cytochrom_B_C"/>
    <property type="match status" value="1"/>
</dbReference>
<evidence type="ECO:0000259" key="21">
    <source>
        <dbReference type="PROSITE" id="PS51003"/>
    </source>
</evidence>
<evidence type="ECO:0000256" key="10">
    <source>
        <dbReference type="ARBA" id="ARBA00022792"/>
    </source>
</evidence>
<feature type="transmembrane region" description="Helical" evidence="19">
    <location>
        <begin position="71"/>
        <end position="89"/>
    </location>
</feature>
<dbReference type="PANTHER" id="PTHR19271:SF16">
    <property type="entry name" value="CYTOCHROME B"/>
    <property type="match status" value="1"/>
</dbReference>
<comment type="similarity">
    <text evidence="19">Belongs to the cytochrome b family.</text>
</comment>
<dbReference type="InterPro" id="IPR036150">
    <property type="entry name" value="Cyt_b/b6_C_sf"/>
</dbReference>
<keyword evidence="5 19" id="KW-0813">Transport</keyword>
<comment type="subunit">
    <text evidence="3">The main subunits of complex b-c1 are: cytochrome b, cytochrome c1 and the Rieske protein.</text>
</comment>
<keyword evidence="10" id="KW-0999">Mitochondrion inner membrane</keyword>
<gene>
    <name evidence="22" type="primary">cob</name>
</gene>
<evidence type="ECO:0000256" key="5">
    <source>
        <dbReference type="ARBA" id="ARBA00022448"/>
    </source>
</evidence>
<dbReference type="AlphaFoldDB" id="A0A8T9JDK8"/>
<evidence type="ECO:0000256" key="13">
    <source>
        <dbReference type="ARBA" id="ARBA00023004"/>
    </source>
</evidence>
<feature type="domain" description="Cytochrome b/b6 C-terminal region profile" evidence="21">
    <location>
        <begin position="204"/>
        <end position="358"/>
    </location>
</feature>
<evidence type="ECO:0000256" key="3">
    <source>
        <dbReference type="ARBA" id="ARBA00011649"/>
    </source>
</evidence>
<feature type="transmembrane region" description="Helical" evidence="19">
    <location>
        <begin position="30"/>
        <end position="50"/>
    </location>
</feature>
<dbReference type="PANTHER" id="PTHR19271">
    <property type="entry name" value="CYTOCHROME B"/>
    <property type="match status" value="1"/>
</dbReference>
<feature type="transmembrane region" description="Helical" evidence="19">
    <location>
        <begin position="339"/>
        <end position="357"/>
    </location>
</feature>
<comment type="cofactor">
    <cofactor evidence="19">
        <name>heme b</name>
        <dbReference type="ChEBI" id="CHEBI:60344"/>
    </cofactor>
    <text evidence="19">Binds 2 heme groups non-covalently.</text>
</comment>
<feature type="domain" description="Cytochrome b/b6 N-terminal region profile" evidence="20">
    <location>
        <begin position="1"/>
        <end position="203"/>
    </location>
</feature>
<dbReference type="InterPro" id="IPR048260">
    <property type="entry name" value="Cytochrome_b_C_euk/bac"/>
</dbReference>
<dbReference type="PROSITE" id="PS51003">
    <property type="entry name" value="CYTB_CTER"/>
    <property type="match status" value="1"/>
</dbReference>
<feature type="binding site" description="axial binding residue" evidence="18">
    <location>
        <position position="176"/>
    </location>
    <ligand>
        <name>heme b</name>
        <dbReference type="ChEBI" id="CHEBI:60344"/>
        <label>b562</label>
    </ligand>
    <ligandPart>
        <name>Fe</name>
        <dbReference type="ChEBI" id="CHEBI:18248"/>
    </ligandPart>
</feature>
<evidence type="ECO:0000256" key="4">
    <source>
        <dbReference type="ARBA" id="ARBA00013531"/>
    </source>
</evidence>
<keyword evidence="9 18" id="KW-0479">Metal-binding</keyword>
<comment type="function">
    <text evidence="1 19">Component of the ubiquinol-cytochrome c reductase complex (complex III or cytochrome b-c1 complex) that is part of the mitochondrial respiratory chain. The b-c1 complex mediates electron transfer from ubiquinol to cytochrome c. Contributes to the generation of a proton gradient across the mitochondrial membrane that is then used for ATP synthesis.</text>
</comment>
<dbReference type="GO" id="GO:0005743">
    <property type="term" value="C:mitochondrial inner membrane"/>
    <property type="evidence" value="ECO:0007669"/>
    <property type="project" value="UniProtKB-SubCell"/>
</dbReference>
<organism evidence="22">
    <name type="scientific">Pyemotes zhonghuajia</name>
    <dbReference type="NCBI Taxonomy" id="2749944"/>
    <lineage>
        <taxon>Eukaryota</taxon>
        <taxon>Metazoa</taxon>
        <taxon>Ecdysozoa</taxon>
        <taxon>Arthropoda</taxon>
        <taxon>Chelicerata</taxon>
        <taxon>Arachnida</taxon>
        <taxon>Acari</taxon>
        <taxon>Acariformes</taxon>
        <taxon>Trombidiformes</taxon>
        <taxon>Prostigmata</taxon>
        <taxon>Eleutherengona</taxon>
        <taxon>Heterostigmata</taxon>
        <taxon>Pyemotoidea</taxon>
        <taxon>Pyemotidae</taxon>
        <taxon>Pyemotes</taxon>
    </lineage>
</organism>
<evidence type="ECO:0000256" key="14">
    <source>
        <dbReference type="ARBA" id="ARBA00023075"/>
    </source>
</evidence>
<dbReference type="EMBL" id="OM396909">
    <property type="protein sequence ID" value="UOK09668.1"/>
    <property type="molecule type" value="Genomic_DNA"/>
</dbReference>
<dbReference type="GO" id="GO:0045275">
    <property type="term" value="C:respiratory chain complex III"/>
    <property type="evidence" value="ECO:0007669"/>
    <property type="project" value="InterPro"/>
</dbReference>
<dbReference type="InterPro" id="IPR048259">
    <property type="entry name" value="Cytochrome_b_N_euk/bac"/>
</dbReference>
<dbReference type="InterPro" id="IPR030689">
    <property type="entry name" value="Cytochrome_b"/>
</dbReference>
<feature type="binding site" description="axial binding residue" evidence="18">
    <location>
        <position position="91"/>
    </location>
    <ligand>
        <name>heme b</name>
        <dbReference type="ChEBI" id="CHEBI:60344"/>
        <label>b566</label>
    </ligand>
    <ligandPart>
        <name>Fe</name>
        <dbReference type="ChEBI" id="CHEBI:18248"/>
    </ligandPart>
</feature>
<keyword evidence="6 18" id="KW-0349">Heme</keyword>
<dbReference type="InterPro" id="IPR005797">
    <property type="entry name" value="Cyt_b/b6_N"/>
</dbReference>
<dbReference type="SUPFAM" id="SSF81342">
    <property type="entry name" value="Transmembrane di-heme cytochromes"/>
    <property type="match status" value="1"/>
</dbReference>
<evidence type="ECO:0000256" key="6">
    <source>
        <dbReference type="ARBA" id="ARBA00022617"/>
    </source>
</evidence>
<dbReference type="PROSITE" id="PS51002">
    <property type="entry name" value="CYTB_NTER"/>
    <property type="match status" value="1"/>
</dbReference>
<name>A0A8T9JDK8_9ACAR</name>
<keyword evidence="11 19" id="KW-0249">Electron transport</keyword>
<feature type="transmembrane region" description="Helical" evidence="19">
    <location>
        <begin position="278"/>
        <end position="296"/>
    </location>
</feature>
<reference evidence="22" key="1">
    <citation type="submission" date="2022-01" db="EMBL/GenBank/DDBJ databases">
        <title>Complete mitochondrial genome and phylogenetic analysis of Pyemotes zhonghuajia Yu,Zhang &amp; He (Prostigmata : Pyemotidae).</title>
        <authorList>
            <person name="Song Y.-F."/>
            <person name="Liu J.-F."/>
            <person name="Ye S."/>
        </authorList>
    </citation>
    <scope>NUCLEOTIDE SEQUENCE</scope>
</reference>
<evidence type="ECO:0000259" key="20">
    <source>
        <dbReference type="PROSITE" id="PS51002"/>
    </source>
</evidence>
<evidence type="ECO:0000256" key="15">
    <source>
        <dbReference type="ARBA" id="ARBA00023128"/>
    </source>
</evidence>
<evidence type="ECO:0000256" key="8">
    <source>
        <dbReference type="ARBA" id="ARBA00022692"/>
    </source>
</evidence>
<dbReference type="GO" id="GO:0008121">
    <property type="term" value="F:quinol-cytochrome-c reductase activity"/>
    <property type="evidence" value="ECO:0007669"/>
    <property type="project" value="InterPro"/>
</dbReference>
<evidence type="ECO:0000256" key="18">
    <source>
        <dbReference type="PIRSR" id="PIRSR038885-2"/>
    </source>
</evidence>
<keyword evidence="15 19" id="KW-0496">Mitochondrion</keyword>
<sequence length="358" mass="41269">MPNYMSNILFPITKLPTPSTINYNWNLGSLLGFTLMIQLISGILISMHYNSSINEAFDSVIHISRNVNNGWLMRIIHINGASLFFILIYSHMAKNLLLSSFKLNHTWNSGIMILLILMATAFLGYVLPWGQMSFWAATVITNLLSAIPFWGNEIVIWLWGGFSVWSPTLTRFFSLHFLLPFIISALAIVHMISLHSTGSSNPIAIEMNKDKIKFHPYFTSKDLIGLIMMMFLFFMMILHFPYISTDPENFIPANPLITPIHIQPEWYFLFAYAILRSIPNKLGGVIALFLSIMIFLIKPFQMNKKNSFKFNPMKKIMCSLFFHIFIILSWIGMNQVEYPFESIGLIYSILYFLIILMI</sequence>
<feature type="transmembrane region" description="Helical" evidence="19">
    <location>
        <begin position="316"/>
        <end position="333"/>
    </location>
</feature>
<evidence type="ECO:0000256" key="9">
    <source>
        <dbReference type="ARBA" id="ARBA00022723"/>
    </source>
</evidence>
<dbReference type="Gene3D" id="1.20.810.10">
    <property type="entry name" value="Cytochrome Bc1 Complex, Chain C"/>
    <property type="match status" value="1"/>
</dbReference>
<feature type="transmembrane region" description="Helical" evidence="19">
    <location>
        <begin position="134"/>
        <end position="160"/>
    </location>
</feature>
<geneLocation type="mitochondrion" evidence="22"/>
<keyword evidence="16 19" id="KW-0472">Membrane</keyword>
<feature type="transmembrane region" description="Helical" evidence="19">
    <location>
        <begin position="172"/>
        <end position="192"/>
    </location>
</feature>
<keyword evidence="14" id="KW-0830">Ubiquinone</keyword>
<dbReference type="Pfam" id="PF00033">
    <property type="entry name" value="Cytochrome_B"/>
    <property type="match status" value="1"/>
</dbReference>
<accession>A0A8T9JDK8</accession>
<evidence type="ECO:0000256" key="2">
    <source>
        <dbReference type="ARBA" id="ARBA00004448"/>
    </source>
</evidence>
<feature type="binding site" evidence="17">
    <location>
        <position position="195"/>
    </location>
    <ligand>
        <name>a ubiquinone</name>
        <dbReference type="ChEBI" id="CHEBI:16389"/>
    </ligand>
</feature>
<evidence type="ECO:0000313" key="22">
    <source>
        <dbReference type="EMBL" id="UOK09668.1"/>
    </source>
</evidence>
<dbReference type="CDD" id="cd00290">
    <property type="entry name" value="cytochrome_b_C"/>
    <property type="match status" value="1"/>
</dbReference>
<protein>
    <recommendedName>
        <fullName evidence="4 19">Cytochrome b</fullName>
    </recommendedName>
</protein>
<evidence type="ECO:0000256" key="16">
    <source>
        <dbReference type="ARBA" id="ARBA00023136"/>
    </source>
</evidence>
<evidence type="ECO:0000256" key="11">
    <source>
        <dbReference type="ARBA" id="ARBA00022982"/>
    </source>
</evidence>
<keyword evidence="8 19" id="KW-0812">Transmembrane</keyword>
<dbReference type="GO" id="GO:0046872">
    <property type="term" value="F:metal ion binding"/>
    <property type="evidence" value="ECO:0007669"/>
    <property type="project" value="UniProtKB-UniRule"/>
</dbReference>
<evidence type="ECO:0000256" key="1">
    <source>
        <dbReference type="ARBA" id="ARBA00002566"/>
    </source>
</evidence>
<feature type="transmembrane region" description="Helical" evidence="19">
    <location>
        <begin position="109"/>
        <end position="127"/>
    </location>
</feature>
<feature type="binding site" description="axial binding residue" evidence="18">
    <location>
        <position position="77"/>
    </location>
    <ligand>
        <name>heme b</name>
        <dbReference type="ChEBI" id="CHEBI:60344"/>
        <label>b562</label>
    </ligand>
    <ligandPart>
        <name>Fe</name>
        <dbReference type="ChEBI" id="CHEBI:18248"/>
    </ligandPart>
</feature>
<evidence type="ECO:0000256" key="7">
    <source>
        <dbReference type="ARBA" id="ARBA00022660"/>
    </source>
</evidence>
<keyword evidence="12 19" id="KW-1133">Transmembrane helix</keyword>
<evidence type="ECO:0000256" key="12">
    <source>
        <dbReference type="ARBA" id="ARBA00022989"/>
    </source>
</evidence>
<dbReference type="InterPro" id="IPR027387">
    <property type="entry name" value="Cytb/b6-like_sf"/>
</dbReference>
<comment type="cofactor">
    <cofactor evidence="18">
        <name>heme</name>
        <dbReference type="ChEBI" id="CHEBI:30413"/>
    </cofactor>
    <text evidence="18">Binds 2 heme groups non-covalently.</text>
</comment>
<keyword evidence="7 19" id="KW-0679">Respiratory chain</keyword>
<dbReference type="GO" id="GO:0006122">
    <property type="term" value="P:mitochondrial electron transport, ubiquinol to cytochrome c"/>
    <property type="evidence" value="ECO:0007669"/>
    <property type="project" value="TreeGrafter"/>
</dbReference>
<evidence type="ECO:0000256" key="17">
    <source>
        <dbReference type="PIRSR" id="PIRSR038885-1"/>
    </source>
</evidence>
<keyword evidence="13 18" id="KW-0408">Iron</keyword>
<dbReference type="SUPFAM" id="SSF81648">
    <property type="entry name" value="a domain/subunit of cytochrome bc1 complex (Ubiquinol-cytochrome c reductase)"/>
    <property type="match status" value="1"/>
</dbReference>
<feature type="binding site" description="axial binding residue" evidence="18">
    <location>
        <position position="190"/>
    </location>
    <ligand>
        <name>heme b</name>
        <dbReference type="ChEBI" id="CHEBI:60344"/>
        <label>b566</label>
    </ligand>
    <ligandPart>
        <name>Fe</name>
        <dbReference type="ChEBI" id="CHEBI:18248"/>
    </ligandPart>
</feature>
<evidence type="ECO:0000256" key="19">
    <source>
        <dbReference type="RuleBase" id="RU362117"/>
    </source>
</evidence>
<proteinExistence type="inferred from homology"/>
<dbReference type="InterPro" id="IPR016174">
    <property type="entry name" value="Di-haem_cyt_TM"/>
</dbReference>
<comment type="subcellular location">
    <subcellularLocation>
        <location evidence="2">Mitochondrion inner membrane</location>
        <topology evidence="2">Multi-pass membrane protein</topology>
    </subcellularLocation>
</comment>